<evidence type="ECO:0000256" key="1">
    <source>
        <dbReference type="SAM" id="Phobius"/>
    </source>
</evidence>
<proteinExistence type="predicted"/>
<dbReference type="InParanoid" id="Q7RR16"/>
<dbReference type="EMBL" id="AABL01000246">
    <property type="protein sequence ID" value="EAA19317.1"/>
    <property type="molecule type" value="Genomic_DNA"/>
</dbReference>
<name>Q7RR16_PLAYO</name>
<gene>
    <name evidence="2" type="ORF">PY00921</name>
</gene>
<comment type="caution">
    <text evidence="2">The sequence shown here is derived from an EMBL/GenBank/DDBJ whole genome shotgun (WGS) entry which is preliminary data.</text>
</comment>
<dbReference type="PaxDb" id="73239-Q7RR16"/>
<keyword evidence="1" id="KW-0812">Transmembrane</keyword>
<evidence type="ECO:0000313" key="2">
    <source>
        <dbReference type="EMBL" id="EAA19317.1"/>
    </source>
</evidence>
<keyword evidence="1" id="KW-1133">Transmembrane helix</keyword>
<reference evidence="2 3" key="1">
    <citation type="journal article" date="2002" name="Nature">
        <title>Genome sequence and comparative analysis of the model rodent malaria parasite Plasmodium yoelii yoelii.</title>
        <authorList>
            <person name="Carlton J.M."/>
            <person name="Angiuoli S.V."/>
            <person name="Suh B.B."/>
            <person name="Kooij T.W."/>
            <person name="Pertea M."/>
            <person name="Silva J.C."/>
            <person name="Ermolaeva M.D."/>
            <person name="Allen J.E."/>
            <person name="Selengut J.D."/>
            <person name="Koo H.L."/>
            <person name="Peterson J.D."/>
            <person name="Pop M."/>
            <person name="Kosack D.S."/>
            <person name="Shumway M.F."/>
            <person name="Bidwell S.L."/>
            <person name="Shallom S.J."/>
            <person name="van Aken S.E."/>
            <person name="Riedmuller S.B."/>
            <person name="Feldblyum T.V."/>
            <person name="Cho J.K."/>
            <person name="Quackenbush J."/>
            <person name="Sedegah M."/>
            <person name="Shoaibi A."/>
            <person name="Cummings L.M."/>
            <person name="Florens L."/>
            <person name="Yates J.R."/>
            <person name="Raine J.D."/>
            <person name="Sinden R.E."/>
            <person name="Harris M.A."/>
            <person name="Cunningham D.A."/>
            <person name="Preiser P.R."/>
            <person name="Bergman L.W."/>
            <person name="Vaidya A.B."/>
            <person name="van Lin L.H."/>
            <person name="Janse C.J."/>
            <person name="Waters A.P."/>
            <person name="Smith H.O."/>
            <person name="White O.R."/>
            <person name="Salzberg S.L."/>
            <person name="Venter J.C."/>
            <person name="Fraser C.M."/>
            <person name="Hoffman S.L."/>
            <person name="Gardner M.J."/>
            <person name="Carucci D.J."/>
        </authorList>
    </citation>
    <scope>NUCLEOTIDE SEQUENCE [LARGE SCALE GENOMIC DNA]</scope>
    <source>
        <strain evidence="2 3">17XNL</strain>
    </source>
</reference>
<keyword evidence="1" id="KW-0472">Membrane</keyword>
<dbReference type="Proteomes" id="UP000008553">
    <property type="component" value="Unassembled WGS sequence"/>
</dbReference>
<sequence length="51" mass="6210">KIYICKLLFNKKNLFSMHKITNYSLINIFLFIYFYFTKACEHTTTYLYGVV</sequence>
<protein>
    <submittedName>
        <fullName evidence="2">Uncharacterized protein</fullName>
    </submittedName>
</protein>
<keyword evidence="3" id="KW-1185">Reference proteome</keyword>
<feature type="non-terminal residue" evidence="2">
    <location>
        <position position="1"/>
    </location>
</feature>
<feature type="transmembrane region" description="Helical" evidence="1">
    <location>
        <begin position="20"/>
        <end position="36"/>
    </location>
</feature>
<accession>Q7RR16</accession>
<dbReference type="AlphaFoldDB" id="Q7RR16"/>
<organism evidence="2 3">
    <name type="scientific">Plasmodium yoelii yoelii</name>
    <dbReference type="NCBI Taxonomy" id="73239"/>
    <lineage>
        <taxon>Eukaryota</taxon>
        <taxon>Sar</taxon>
        <taxon>Alveolata</taxon>
        <taxon>Apicomplexa</taxon>
        <taxon>Aconoidasida</taxon>
        <taxon>Haemosporida</taxon>
        <taxon>Plasmodiidae</taxon>
        <taxon>Plasmodium</taxon>
        <taxon>Plasmodium (Vinckeia)</taxon>
    </lineage>
</organism>
<evidence type="ECO:0000313" key="3">
    <source>
        <dbReference type="Proteomes" id="UP000008553"/>
    </source>
</evidence>